<gene>
    <name evidence="1" type="ORF">RFULGI_LOCUS588</name>
</gene>
<dbReference type="EMBL" id="CAJVPZ010000250">
    <property type="protein sequence ID" value="CAG8458812.1"/>
    <property type="molecule type" value="Genomic_DNA"/>
</dbReference>
<accession>A0A9N8YVM4</accession>
<name>A0A9N8YVM4_9GLOM</name>
<dbReference type="OrthoDB" id="2428581at2759"/>
<sequence length="191" mass="21926">MNSNRILSIDNSQILTSKVETRAQCCKTLDELDIILFSADKNELLHSIIDTMLLAVAEVKPEQLMTHLIKGTKLSKDKVKITDEREKLFDLYNSAVNIVDYSTNKYTKYAKILKIVQQAFGYMVCIRYFEDISKTNTNAYSTPPKPDHVNYQDLDSSISEQSDHDSSKDYELKFIKVNNSEVNTRITQITQ</sequence>
<keyword evidence="2" id="KW-1185">Reference proteome</keyword>
<feature type="non-terminal residue" evidence="1">
    <location>
        <position position="1"/>
    </location>
</feature>
<protein>
    <submittedName>
        <fullName evidence="1">633_t:CDS:1</fullName>
    </submittedName>
</protein>
<reference evidence="1" key="1">
    <citation type="submission" date="2021-06" db="EMBL/GenBank/DDBJ databases">
        <authorList>
            <person name="Kallberg Y."/>
            <person name="Tangrot J."/>
            <person name="Rosling A."/>
        </authorList>
    </citation>
    <scope>NUCLEOTIDE SEQUENCE</scope>
    <source>
        <strain evidence="1">IN212</strain>
    </source>
</reference>
<evidence type="ECO:0000313" key="1">
    <source>
        <dbReference type="EMBL" id="CAG8458812.1"/>
    </source>
</evidence>
<dbReference type="AlphaFoldDB" id="A0A9N8YVM4"/>
<comment type="caution">
    <text evidence="1">The sequence shown here is derived from an EMBL/GenBank/DDBJ whole genome shotgun (WGS) entry which is preliminary data.</text>
</comment>
<proteinExistence type="predicted"/>
<evidence type="ECO:0000313" key="2">
    <source>
        <dbReference type="Proteomes" id="UP000789396"/>
    </source>
</evidence>
<dbReference type="Proteomes" id="UP000789396">
    <property type="component" value="Unassembled WGS sequence"/>
</dbReference>
<organism evidence="1 2">
    <name type="scientific">Racocetra fulgida</name>
    <dbReference type="NCBI Taxonomy" id="60492"/>
    <lineage>
        <taxon>Eukaryota</taxon>
        <taxon>Fungi</taxon>
        <taxon>Fungi incertae sedis</taxon>
        <taxon>Mucoromycota</taxon>
        <taxon>Glomeromycotina</taxon>
        <taxon>Glomeromycetes</taxon>
        <taxon>Diversisporales</taxon>
        <taxon>Gigasporaceae</taxon>
        <taxon>Racocetra</taxon>
    </lineage>
</organism>